<sequence length="199" mass="22580">MSSSPPPLFLQVQARAARRSRRRHRSSVSSAASTSTVEDHASLKIDPIVEEAAELVRAHRDEARNDRVQNGDPTQNEHDRWNKELLQVVKGKDSGIVRLQDTVREVASVIPKDAAAVFPTESRLTQHNTQNMGGQERIPHVDCGHLKSFQELVARRRRWDEEQAISRKGLKTPIPAFIAEFRIVLDPFKCHIPYRVDVL</sequence>
<dbReference type="EMBL" id="JAGPXF010000008">
    <property type="protein sequence ID" value="KAH7232804.1"/>
    <property type="molecule type" value="Genomic_DNA"/>
</dbReference>
<keyword evidence="3" id="KW-1185">Reference proteome</keyword>
<dbReference type="AlphaFoldDB" id="A0A8K0RNF1"/>
<evidence type="ECO:0000313" key="2">
    <source>
        <dbReference type="EMBL" id="KAH7232804.1"/>
    </source>
</evidence>
<comment type="caution">
    <text evidence="2">The sequence shown here is derived from an EMBL/GenBank/DDBJ whole genome shotgun (WGS) entry which is preliminary data.</text>
</comment>
<proteinExistence type="predicted"/>
<feature type="region of interest" description="Disordered" evidence="1">
    <location>
        <begin position="1"/>
        <end position="39"/>
    </location>
</feature>
<protein>
    <submittedName>
        <fullName evidence="2">Uncharacterized protein</fullName>
    </submittedName>
</protein>
<gene>
    <name evidence="2" type="ORF">BKA59DRAFT_460267</name>
</gene>
<dbReference type="Proteomes" id="UP000813427">
    <property type="component" value="Unassembled WGS sequence"/>
</dbReference>
<evidence type="ECO:0000313" key="3">
    <source>
        <dbReference type="Proteomes" id="UP000813427"/>
    </source>
</evidence>
<feature type="compositionally biased region" description="Basic residues" evidence="1">
    <location>
        <begin position="16"/>
        <end position="26"/>
    </location>
</feature>
<organism evidence="2 3">
    <name type="scientific">Fusarium tricinctum</name>
    <dbReference type="NCBI Taxonomy" id="61284"/>
    <lineage>
        <taxon>Eukaryota</taxon>
        <taxon>Fungi</taxon>
        <taxon>Dikarya</taxon>
        <taxon>Ascomycota</taxon>
        <taxon>Pezizomycotina</taxon>
        <taxon>Sordariomycetes</taxon>
        <taxon>Hypocreomycetidae</taxon>
        <taxon>Hypocreales</taxon>
        <taxon>Nectriaceae</taxon>
        <taxon>Fusarium</taxon>
        <taxon>Fusarium tricinctum species complex</taxon>
    </lineage>
</organism>
<evidence type="ECO:0000256" key="1">
    <source>
        <dbReference type="SAM" id="MobiDB-lite"/>
    </source>
</evidence>
<name>A0A8K0RNF1_9HYPO</name>
<accession>A0A8K0RNF1</accession>
<reference evidence="2" key="1">
    <citation type="journal article" date="2021" name="Nat. Commun.">
        <title>Genetic determinants of endophytism in the Arabidopsis root mycobiome.</title>
        <authorList>
            <person name="Mesny F."/>
            <person name="Miyauchi S."/>
            <person name="Thiergart T."/>
            <person name="Pickel B."/>
            <person name="Atanasova L."/>
            <person name="Karlsson M."/>
            <person name="Huettel B."/>
            <person name="Barry K.W."/>
            <person name="Haridas S."/>
            <person name="Chen C."/>
            <person name="Bauer D."/>
            <person name="Andreopoulos W."/>
            <person name="Pangilinan J."/>
            <person name="LaButti K."/>
            <person name="Riley R."/>
            <person name="Lipzen A."/>
            <person name="Clum A."/>
            <person name="Drula E."/>
            <person name="Henrissat B."/>
            <person name="Kohler A."/>
            <person name="Grigoriev I.V."/>
            <person name="Martin F.M."/>
            <person name="Hacquard S."/>
        </authorList>
    </citation>
    <scope>NUCLEOTIDE SEQUENCE</scope>
    <source>
        <strain evidence="2">MPI-SDFR-AT-0068</strain>
    </source>
</reference>